<evidence type="ECO:0000313" key="2">
    <source>
        <dbReference type="EMBL" id="ORY72393.1"/>
    </source>
</evidence>
<dbReference type="OrthoDB" id="2534186at2759"/>
<organism evidence="2 3">
    <name type="scientific">Leucosporidium creatinivorum</name>
    <dbReference type="NCBI Taxonomy" id="106004"/>
    <lineage>
        <taxon>Eukaryota</taxon>
        <taxon>Fungi</taxon>
        <taxon>Dikarya</taxon>
        <taxon>Basidiomycota</taxon>
        <taxon>Pucciniomycotina</taxon>
        <taxon>Microbotryomycetes</taxon>
        <taxon>Leucosporidiales</taxon>
        <taxon>Leucosporidium</taxon>
    </lineage>
</organism>
<dbReference type="EMBL" id="MCGR01000052">
    <property type="protein sequence ID" value="ORY72393.1"/>
    <property type="molecule type" value="Genomic_DNA"/>
</dbReference>
<proteinExistence type="predicted"/>
<keyword evidence="1" id="KW-0732">Signal</keyword>
<dbReference type="AlphaFoldDB" id="A0A1Y2ELH2"/>
<evidence type="ECO:0000256" key="1">
    <source>
        <dbReference type="SAM" id="SignalP"/>
    </source>
</evidence>
<feature type="chain" id="PRO_5012666202" evidence="1">
    <location>
        <begin position="18"/>
        <end position="310"/>
    </location>
</feature>
<gene>
    <name evidence="2" type="ORF">BCR35DRAFT_307668</name>
</gene>
<evidence type="ECO:0000313" key="3">
    <source>
        <dbReference type="Proteomes" id="UP000193467"/>
    </source>
</evidence>
<sequence>MLFSAALSLLTASVALAAPSAPSLSSRATVLLADGSKMASGQITPTLLWQSSGQFSTGACPGSVRISQCYTMGLSASPTGNLATRSFGHHYHFDNTTDPLEFTPILEQEEEDSDLSSRGVSHALLPRAVATNTTTNSTIPITNTTVLIVPSPRQRIEMLSWPPAPAGTSWKYGWRSMLNRGAGSGKTFFHLMQLLRRDASGGAVITLDAKLGNVGIYDAVRGCSNCVSLPMASIIGRTLEHNVTVTYGLNGTFTYQMRDVVLNTTLLSYTAVGDMGAQGSIKYGAYRATYAGMSSITNFVGDHSAVAYRP</sequence>
<name>A0A1Y2ELH2_9BASI</name>
<comment type="caution">
    <text evidence="2">The sequence shown here is derived from an EMBL/GenBank/DDBJ whole genome shotgun (WGS) entry which is preliminary data.</text>
</comment>
<keyword evidence="3" id="KW-1185">Reference proteome</keyword>
<protein>
    <submittedName>
        <fullName evidence="2">Uncharacterized protein</fullName>
    </submittedName>
</protein>
<dbReference type="Proteomes" id="UP000193467">
    <property type="component" value="Unassembled WGS sequence"/>
</dbReference>
<feature type="signal peptide" evidence="1">
    <location>
        <begin position="1"/>
        <end position="17"/>
    </location>
</feature>
<accession>A0A1Y2ELH2</accession>
<dbReference type="InParanoid" id="A0A1Y2ELH2"/>
<reference evidence="2 3" key="1">
    <citation type="submission" date="2016-07" db="EMBL/GenBank/DDBJ databases">
        <title>Pervasive Adenine N6-methylation of Active Genes in Fungi.</title>
        <authorList>
            <consortium name="DOE Joint Genome Institute"/>
            <person name="Mondo S.J."/>
            <person name="Dannebaum R.O."/>
            <person name="Kuo R.C."/>
            <person name="Labutti K."/>
            <person name="Haridas S."/>
            <person name="Kuo A."/>
            <person name="Salamov A."/>
            <person name="Ahrendt S.R."/>
            <person name="Lipzen A."/>
            <person name="Sullivan W."/>
            <person name="Andreopoulos W.B."/>
            <person name="Clum A."/>
            <person name="Lindquist E."/>
            <person name="Daum C."/>
            <person name="Ramamoorthy G.K."/>
            <person name="Gryganskyi A."/>
            <person name="Culley D."/>
            <person name="Magnuson J.K."/>
            <person name="James T.Y."/>
            <person name="O'Malley M.A."/>
            <person name="Stajich J.E."/>
            <person name="Spatafora J.W."/>
            <person name="Visel A."/>
            <person name="Grigoriev I.V."/>
        </authorList>
    </citation>
    <scope>NUCLEOTIDE SEQUENCE [LARGE SCALE GENOMIC DNA]</scope>
    <source>
        <strain evidence="2 3">62-1032</strain>
    </source>
</reference>